<dbReference type="STRING" id="644282.Deba_2689"/>
<dbReference type="Gene3D" id="1.25.40.10">
    <property type="entry name" value="Tetratricopeptide repeat domain"/>
    <property type="match status" value="2"/>
</dbReference>
<feature type="transmembrane region" description="Helical" evidence="7">
    <location>
        <begin position="94"/>
        <end position="116"/>
    </location>
</feature>
<keyword evidence="2" id="KW-0328">Glycosyltransferase</keyword>
<evidence type="ECO:0000256" key="6">
    <source>
        <dbReference type="ARBA" id="ARBA00023136"/>
    </source>
</evidence>
<protein>
    <recommendedName>
        <fullName evidence="8">ArnT-like N-terminal domain-containing protein</fullName>
    </recommendedName>
</protein>
<evidence type="ECO:0000313" key="10">
    <source>
        <dbReference type="Proteomes" id="UP000009047"/>
    </source>
</evidence>
<evidence type="ECO:0000256" key="3">
    <source>
        <dbReference type="ARBA" id="ARBA00022679"/>
    </source>
</evidence>
<keyword evidence="5 7" id="KW-1133">Transmembrane helix</keyword>
<feature type="transmembrane region" description="Helical" evidence="7">
    <location>
        <begin position="287"/>
        <end position="307"/>
    </location>
</feature>
<dbReference type="Pfam" id="PF02366">
    <property type="entry name" value="PMT"/>
    <property type="match status" value="1"/>
</dbReference>
<dbReference type="GO" id="GO:0000030">
    <property type="term" value="F:mannosyltransferase activity"/>
    <property type="evidence" value="ECO:0007669"/>
    <property type="project" value="InterPro"/>
</dbReference>
<dbReference type="InterPro" id="IPR011990">
    <property type="entry name" value="TPR-like_helical_dom_sf"/>
</dbReference>
<evidence type="ECO:0000256" key="5">
    <source>
        <dbReference type="ARBA" id="ARBA00022989"/>
    </source>
</evidence>
<feature type="domain" description="ArnT-like N-terminal" evidence="8">
    <location>
        <begin position="104"/>
        <end position="225"/>
    </location>
</feature>
<feature type="transmembrane region" description="Helical" evidence="7">
    <location>
        <begin position="200"/>
        <end position="217"/>
    </location>
</feature>
<dbReference type="OrthoDB" id="5487958at2"/>
<dbReference type="AlphaFoldDB" id="E1QKF0"/>
<feature type="transmembrane region" description="Helical" evidence="7">
    <location>
        <begin position="339"/>
        <end position="359"/>
    </location>
</feature>
<feature type="transmembrane region" description="Helical" evidence="7">
    <location>
        <begin position="154"/>
        <end position="172"/>
    </location>
</feature>
<evidence type="ECO:0000256" key="4">
    <source>
        <dbReference type="ARBA" id="ARBA00022692"/>
    </source>
</evidence>
<dbReference type="EMBL" id="CP002085">
    <property type="protein sequence ID" value="ADK86043.1"/>
    <property type="molecule type" value="Genomic_DNA"/>
</dbReference>
<evidence type="ECO:0000256" key="2">
    <source>
        <dbReference type="ARBA" id="ARBA00022676"/>
    </source>
</evidence>
<dbReference type="GO" id="GO:0012505">
    <property type="term" value="C:endomembrane system"/>
    <property type="evidence" value="ECO:0007669"/>
    <property type="project" value="UniProtKB-SubCell"/>
</dbReference>
<name>E1QKF0_DESB2</name>
<dbReference type="InterPro" id="IPR003342">
    <property type="entry name" value="ArnT-like_N"/>
</dbReference>
<evidence type="ECO:0000256" key="7">
    <source>
        <dbReference type="SAM" id="Phobius"/>
    </source>
</evidence>
<keyword evidence="10" id="KW-1185">Reference proteome</keyword>
<evidence type="ECO:0000256" key="1">
    <source>
        <dbReference type="ARBA" id="ARBA00004127"/>
    </source>
</evidence>
<dbReference type="RefSeq" id="WP_013259482.1">
    <property type="nucleotide sequence ID" value="NC_014365.1"/>
</dbReference>
<dbReference type="eggNOG" id="COG0457">
    <property type="taxonomic scope" value="Bacteria"/>
</dbReference>
<dbReference type="eggNOG" id="COG5305">
    <property type="taxonomic scope" value="Bacteria"/>
</dbReference>
<dbReference type="GO" id="GO:0006493">
    <property type="term" value="P:protein O-linked glycosylation"/>
    <property type="evidence" value="ECO:0007669"/>
    <property type="project" value="InterPro"/>
</dbReference>
<dbReference type="SUPFAM" id="SSF48452">
    <property type="entry name" value="TPR-like"/>
    <property type="match status" value="1"/>
</dbReference>
<keyword evidence="4 7" id="KW-0812">Transmembrane</keyword>
<comment type="subcellular location">
    <subcellularLocation>
        <location evidence="1">Endomembrane system</location>
        <topology evidence="1">Multi-pass membrane protein</topology>
    </subcellularLocation>
</comment>
<evidence type="ECO:0000313" key="9">
    <source>
        <dbReference type="EMBL" id="ADK86043.1"/>
    </source>
</evidence>
<keyword evidence="3" id="KW-0808">Transferase</keyword>
<gene>
    <name evidence="9" type="ordered locus">Deba_2689</name>
</gene>
<accession>E1QKF0</accession>
<proteinExistence type="predicted"/>
<dbReference type="GO" id="GO:0016020">
    <property type="term" value="C:membrane"/>
    <property type="evidence" value="ECO:0007669"/>
    <property type="project" value="InterPro"/>
</dbReference>
<feature type="transmembrane region" description="Helical" evidence="7">
    <location>
        <begin position="128"/>
        <end position="149"/>
    </location>
</feature>
<feature type="transmembrane region" description="Helical" evidence="7">
    <location>
        <begin position="314"/>
        <end position="333"/>
    </location>
</feature>
<keyword evidence="6 7" id="KW-0472">Membrane</keyword>
<dbReference type="Pfam" id="PF14559">
    <property type="entry name" value="TPR_19"/>
    <property type="match status" value="2"/>
</dbReference>
<dbReference type="HOGENOM" id="CLU_281556_0_0_7"/>
<evidence type="ECO:0000259" key="8">
    <source>
        <dbReference type="Pfam" id="PF02366"/>
    </source>
</evidence>
<feature type="transmembrane region" description="Helical" evidence="7">
    <location>
        <begin position="229"/>
        <end position="251"/>
    </location>
</feature>
<feature type="transmembrane region" description="Helical" evidence="7">
    <location>
        <begin position="371"/>
        <end position="396"/>
    </location>
</feature>
<organism evidence="9 10">
    <name type="scientific">Desulfarculus baarsii (strain ATCC 33931 / DSM 2075 / LMG 7858 / VKM B-1802 / 2st14)</name>
    <dbReference type="NCBI Taxonomy" id="644282"/>
    <lineage>
        <taxon>Bacteria</taxon>
        <taxon>Pseudomonadati</taxon>
        <taxon>Thermodesulfobacteriota</taxon>
        <taxon>Desulfarculia</taxon>
        <taxon>Desulfarculales</taxon>
        <taxon>Desulfarculaceae</taxon>
        <taxon>Desulfarculus</taxon>
    </lineage>
</organism>
<dbReference type="Proteomes" id="UP000009047">
    <property type="component" value="Chromosome"/>
</dbReference>
<sequence>MGMIFSMAPRRLILLALFVLGLCLRLWGLAWGRGEAASPHPDEWAWRILESLSPSQPAYAGLFNQFFYSLAALGKGLAEIVAGSAKLLLGEARFVAEGVVPSLMAGRFLVALFGAAQAPLAYSLARGAFGSVGAGLLAAAMIAVSPLLVTQSHFFSLATPLATMIMLCLLAAHDLAKRPGARSCAVAGLACGLTVTTEPMGVWALAYPALALALGLWRRVAAPRRLLAYWPAVFALGLAAGVIVGSPWLVWPDDAQGRGPWALWAISQPPEGWWAHLARRGGQLWELLAEMGGLEITGLWLAAAALSLGRDRPLALLIVTAPLPFLAAGLAAQNMSIESVAVCWTPLATASAGWPLALICRRLPRYNLQVAAALALGLLLCLTPLWRSLGLAYIFWQTDTVAAAKTWLADNLPADAPLLAGPGCPPTIFQQAEPAAKGLAAERLIENGAYLLWNRQAADAQAPPPGLQRVASFALSDRWSPMAAAPGAANPRWINPVMEIYGPARAAAVTRPLALFRPSADVQRDYDMIYVGNATYGQNSQTMLLRGHTWRERVLRGPGPLDSIAVHLRNMGADLALVEVRQGPGLGRVFGVFPGQDEELIVEAKAWPPMSGGVYPVKARLLRGDAVLARIDWDPLIIGRRALEREDLDDARRFLAKALAQQPGSFDAGALLAGALTELGLLDQARKVMDALDGEDGGPAKDFIELASRKPDAAWLEKLRRLTGYDPALLLESLGHAYQIDGPPCLPKEREAPFSGPGFSGVLRRTPGGGELKIWLDQPMPAGHGEVWLDFAEDRSAPEGWAGRAQVWGHGPEGSRLLAQHGVDARTVARGKSMRLSFVCPKIGQSLEIRLEGHGGEPTLQRLRVGVDLAGHIAGVLRWYHDAKGRLALGEGRYAQAVEAFEAALASDPGFDRVQLPLARALSDAGQAERAAHIARLAEKTFTAQPDILAQLRELYLALRLADDAARVEKSLAYLRPSLKFESRFEGGLTLLGYDLPKAEVSPGGQLDVNYYWRAWSRPPTNFFIFVHLEGEGRIINFDHLLDHGRVDMTSLTPGQVVREDYQLSIPTDAKPGQYRLVVGLWDPRFTGKGARVIEGQGNGAKEVVLATITIK</sequence>
<reference evidence="9 10" key="1">
    <citation type="journal article" date="2010" name="Stand. Genomic Sci.">
        <title>Complete genome sequence of Desulfarculus baarsii type strain (2st14).</title>
        <authorList>
            <person name="Sun H."/>
            <person name="Spring S."/>
            <person name="Lapidus A."/>
            <person name="Davenport K."/>
            <person name="Del Rio T.G."/>
            <person name="Tice H."/>
            <person name="Nolan M."/>
            <person name="Copeland A."/>
            <person name="Cheng J.F."/>
            <person name="Lucas S."/>
            <person name="Tapia R."/>
            <person name="Goodwin L."/>
            <person name="Pitluck S."/>
            <person name="Ivanova N."/>
            <person name="Pagani I."/>
            <person name="Mavromatis K."/>
            <person name="Ovchinnikova G."/>
            <person name="Pati A."/>
            <person name="Chen A."/>
            <person name="Palaniappan K."/>
            <person name="Hauser L."/>
            <person name="Chang Y.J."/>
            <person name="Jeffries C.D."/>
            <person name="Detter J.C."/>
            <person name="Han C."/>
            <person name="Rohde M."/>
            <person name="Brambilla E."/>
            <person name="Goker M."/>
            <person name="Woyke T."/>
            <person name="Bristow J."/>
            <person name="Eisen J.A."/>
            <person name="Markowitz V."/>
            <person name="Hugenholtz P."/>
            <person name="Kyrpides N.C."/>
            <person name="Klenk H.P."/>
            <person name="Land M."/>
        </authorList>
    </citation>
    <scope>NUCLEOTIDE SEQUENCE [LARGE SCALE GENOMIC DNA]</scope>
    <source>
        <strain evidence="10">ATCC 33931 / DSM 2075 / LMG 7858 / VKM B-1802 / 2st14</strain>
    </source>
</reference>
<dbReference type="KEGG" id="dbr:Deba_2689"/>